<proteinExistence type="inferred from homology"/>
<dbReference type="GO" id="GO:0004674">
    <property type="term" value="F:protein serine/threonine kinase activity"/>
    <property type="evidence" value="ECO:0007669"/>
    <property type="project" value="UniProtKB-KW"/>
</dbReference>
<keyword evidence="2" id="KW-0808">Transferase</keyword>
<evidence type="ECO:0000313" key="10">
    <source>
        <dbReference type="EMBL" id="EIE20985.1"/>
    </source>
</evidence>
<accession>I0YRG6</accession>
<dbReference type="InterPro" id="IPR017441">
    <property type="entry name" value="Protein_kinase_ATP_BS"/>
</dbReference>
<evidence type="ECO:0000259" key="9">
    <source>
        <dbReference type="PROSITE" id="PS50011"/>
    </source>
</evidence>
<organism evidence="10 11">
    <name type="scientific">Coccomyxa subellipsoidea (strain C-169)</name>
    <name type="common">Green microalga</name>
    <dbReference type="NCBI Taxonomy" id="574566"/>
    <lineage>
        <taxon>Eukaryota</taxon>
        <taxon>Viridiplantae</taxon>
        <taxon>Chlorophyta</taxon>
        <taxon>core chlorophytes</taxon>
        <taxon>Trebouxiophyceae</taxon>
        <taxon>Trebouxiophyceae incertae sedis</taxon>
        <taxon>Coccomyxaceae</taxon>
        <taxon>Coccomyxa</taxon>
        <taxon>Coccomyxa subellipsoidea</taxon>
    </lineage>
</organism>
<sequence length="406" mass="43512">MAAPFGFLLKIVECLQSGRRGLTGSAPGFSQLPGEGSGRGEGGTDPDGGGSASVSGKDKGEWGEGGELVAFSDLKFSRVIGEGSFGRVFLGKWRETTVAIKLLSQPLVPPVSNGIWEIGEGQDSFTMGHRHNRGAKQAANLLEELRKEARLMAVLRHPNIVMFLGACSSPPCMVTEFCARGSLLDILSRASDTPAAAAELGWNRRLNMALEAAKGMLYLHSRAEAVLHRDLKSANLLVDKHWRVKVADFNLSRVMNASAVVSSVSATNPRRALTPSCYGWMAPEVLAGKSYDCAADVFSFGIILWELLTWRIPWEDLGPWQVVILVVDQMQRPELPADPAQLPGRPMRHISTYLDLIALIEAESQPVKVASSQVAAAEHLPGASLLHQSDAAPSTSLAAASSQPAL</sequence>
<dbReference type="KEGG" id="csl:COCSUDRAFT_67022"/>
<dbReference type="STRING" id="574566.I0YRG6"/>
<dbReference type="Proteomes" id="UP000007264">
    <property type="component" value="Unassembled WGS sequence"/>
</dbReference>
<feature type="domain" description="Protein kinase" evidence="9">
    <location>
        <begin position="74"/>
        <end position="380"/>
    </location>
</feature>
<dbReference type="Pfam" id="PF07714">
    <property type="entry name" value="PK_Tyr_Ser-Thr"/>
    <property type="match status" value="1"/>
</dbReference>
<evidence type="ECO:0000256" key="1">
    <source>
        <dbReference type="ARBA" id="ARBA00022527"/>
    </source>
</evidence>
<keyword evidence="5 6" id="KW-0067">ATP-binding</keyword>
<dbReference type="eggNOG" id="KOG0192">
    <property type="taxonomic scope" value="Eukaryota"/>
</dbReference>
<dbReference type="PROSITE" id="PS50011">
    <property type="entry name" value="PROTEIN_KINASE_DOM"/>
    <property type="match status" value="1"/>
</dbReference>
<dbReference type="InterPro" id="IPR051681">
    <property type="entry name" value="Ser/Thr_Kinases-Pseudokinases"/>
</dbReference>
<evidence type="ECO:0000256" key="7">
    <source>
        <dbReference type="RuleBase" id="RU000304"/>
    </source>
</evidence>
<evidence type="ECO:0000313" key="11">
    <source>
        <dbReference type="Proteomes" id="UP000007264"/>
    </source>
</evidence>
<evidence type="ECO:0000256" key="4">
    <source>
        <dbReference type="ARBA" id="ARBA00022777"/>
    </source>
</evidence>
<evidence type="ECO:0000256" key="5">
    <source>
        <dbReference type="ARBA" id="ARBA00022840"/>
    </source>
</evidence>
<feature type="binding site" evidence="6">
    <location>
        <position position="101"/>
    </location>
    <ligand>
        <name>ATP</name>
        <dbReference type="ChEBI" id="CHEBI:30616"/>
    </ligand>
</feature>
<keyword evidence="1 7" id="KW-0723">Serine/threonine-protein kinase</keyword>
<keyword evidence="4" id="KW-0418">Kinase</keyword>
<dbReference type="Gene3D" id="3.30.200.20">
    <property type="entry name" value="Phosphorylase Kinase, domain 1"/>
    <property type="match status" value="1"/>
</dbReference>
<dbReference type="SMART" id="SM00220">
    <property type="entry name" value="S_TKc"/>
    <property type="match status" value="1"/>
</dbReference>
<dbReference type="RefSeq" id="XP_005645529.1">
    <property type="nucleotide sequence ID" value="XM_005645472.1"/>
</dbReference>
<dbReference type="AlphaFoldDB" id="I0YRG6"/>
<dbReference type="InterPro" id="IPR008271">
    <property type="entry name" value="Ser/Thr_kinase_AS"/>
</dbReference>
<dbReference type="PANTHER" id="PTHR44329">
    <property type="entry name" value="SERINE/THREONINE-PROTEIN KINASE TNNI3K-RELATED"/>
    <property type="match status" value="1"/>
</dbReference>
<feature type="compositionally biased region" description="Gly residues" evidence="8">
    <location>
        <begin position="35"/>
        <end position="51"/>
    </location>
</feature>
<evidence type="ECO:0000256" key="2">
    <source>
        <dbReference type="ARBA" id="ARBA00022679"/>
    </source>
</evidence>
<evidence type="ECO:0000256" key="3">
    <source>
        <dbReference type="ARBA" id="ARBA00022741"/>
    </source>
</evidence>
<protein>
    <submittedName>
        <fullName evidence="10">Kinase-like protein</fullName>
    </submittedName>
</protein>
<reference evidence="10 11" key="1">
    <citation type="journal article" date="2012" name="Genome Biol.">
        <title>The genome of the polar eukaryotic microalga coccomyxa subellipsoidea reveals traits of cold adaptation.</title>
        <authorList>
            <person name="Blanc G."/>
            <person name="Agarkova I."/>
            <person name="Grimwood J."/>
            <person name="Kuo A."/>
            <person name="Brueggeman A."/>
            <person name="Dunigan D."/>
            <person name="Gurnon J."/>
            <person name="Ladunga I."/>
            <person name="Lindquist E."/>
            <person name="Lucas S."/>
            <person name="Pangilinan J."/>
            <person name="Proschold T."/>
            <person name="Salamov A."/>
            <person name="Schmutz J."/>
            <person name="Weeks D."/>
            <person name="Yamada T."/>
            <person name="Claverie J.M."/>
            <person name="Grigoriev I."/>
            <person name="Van Etten J."/>
            <person name="Lomsadze A."/>
            <person name="Borodovsky M."/>
        </authorList>
    </citation>
    <scope>NUCLEOTIDE SEQUENCE [LARGE SCALE GENOMIC DNA]</scope>
    <source>
        <strain evidence="10 11">C-169</strain>
    </source>
</reference>
<dbReference type="SUPFAM" id="SSF56112">
    <property type="entry name" value="Protein kinase-like (PK-like)"/>
    <property type="match status" value="1"/>
</dbReference>
<dbReference type="EMBL" id="AGSI01000013">
    <property type="protein sequence ID" value="EIE20985.1"/>
    <property type="molecule type" value="Genomic_DNA"/>
</dbReference>
<gene>
    <name evidence="10" type="ORF">COCSUDRAFT_67022</name>
</gene>
<keyword evidence="3 6" id="KW-0547">Nucleotide-binding</keyword>
<feature type="region of interest" description="Disordered" evidence="8">
    <location>
        <begin position="25"/>
        <end position="61"/>
    </location>
</feature>
<dbReference type="GeneID" id="17038983"/>
<evidence type="ECO:0000256" key="6">
    <source>
        <dbReference type="PROSITE-ProRule" id="PRU10141"/>
    </source>
</evidence>
<name>I0YRG6_COCSC</name>
<dbReference type="PROSITE" id="PS00108">
    <property type="entry name" value="PROTEIN_KINASE_ST"/>
    <property type="match status" value="1"/>
</dbReference>
<dbReference type="PANTHER" id="PTHR44329:SF298">
    <property type="entry name" value="MIXED LINEAGE KINASE DOMAIN-LIKE PROTEIN"/>
    <property type="match status" value="1"/>
</dbReference>
<dbReference type="PROSITE" id="PS00107">
    <property type="entry name" value="PROTEIN_KINASE_ATP"/>
    <property type="match status" value="1"/>
</dbReference>
<dbReference type="InterPro" id="IPR001245">
    <property type="entry name" value="Ser-Thr/Tyr_kinase_cat_dom"/>
</dbReference>
<dbReference type="CDD" id="cd13999">
    <property type="entry name" value="STKc_MAP3K-like"/>
    <property type="match status" value="1"/>
</dbReference>
<dbReference type="Gene3D" id="1.10.510.10">
    <property type="entry name" value="Transferase(Phosphotransferase) domain 1"/>
    <property type="match status" value="1"/>
</dbReference>
<dbReference type="InterPro" id="IPR011009">
    <property type="entry name" value="Kinase-like_dom_sf"/>
</dbReference>
<comment type="similarity">
    <text evidence="7">Belongs to the protein kinase superfamily.</text>
</comment>
<dbReference type="GO" id="GO:0005524">
    <property type="term" value="F:ATP binding"/>
    <property type="evidence" value="ECO:0007669"/>
    <property type="project" value="UniProtKB-UniRule"/>
</dbReference>
<comment type="caution">
    <text evidence="10">The sequence shown here is derived from an EMBL/GenBank/DDBJ whole genome shotgun (WGS) entry which is preliminary data.</text>
</comment>
<dbReference type="OrthoDB" id="339325at2759"/>
<dbReference type="InterPro" id="IPR000719">
    <property type="entry name" value="Prot_kinase_dom"/>
</dbReference>
<keyword evidence="11" id="KW-1185">Reference proteome</keyword>
<evidence type="ECO:0000256" key="8">
    <source>
        <dbReference type="SAM" id="MobiDB-lite"/>
    </source>
</evidence>